<organism evidence="1 2">
    <name type="scientific">Nannocystis exedens</name>
    <dbReference type="NCBI Taxonomy" id="54"/>
    <lineage>
        <taxon>Bacteria</taxon>
        <taxon>Pseudomonadati</taxon>
        <taxon>Myxococcota</taxon>
        <taxon>Polyangia</taxon>
        <taxon>Nannocystales</taxon>
        <taxon>Nannocystaceae</taxon>
        <taxon>Nannocystis</taxon>
    </lineage>
</organism>
<evidence type="ECO:0000313" key="2">
    <source>
        <dbReference type="Proteomes" id="UP000199400"/>
    </source>
</evidence>
<accession>A0A1I2F967</accession>
<gene>
    <name evidence="1" type="ORF">SAMN02745121_06527</name>
</gene>
<dbReference type="GO" id="GO:0016829">
    <property type="term" value="F:lyase activity"/>
    <property type="evidence" value="ECO:0007669"/>
    <property type="project" value="UniProtKB-KW"/>
</dbReference>
<evidence type="ECO:0000313" key="1">
    <source>
        <dbReference type="EMBL" id="SFF01499.1"/>
    </source>
</evidence>
<reference evidence="2" key="1">
    <citation type="submission" date="2016-10" db="EMBL/GenBank/DDBJ databases">
        <authorList>
            <person name="Varghese N."/>
            <person name="Submissions S."/>
        </authorList>
    </citation>
    <scope>NUCLEOTIDE SEQUENCE [LARGE SCALE GENOMIC DNA]</scope>
    <source>
        <strain evidence="2">ATCC 25963</strain>
    </source>
</reference>
<proteinExistence type="predicted"/>
<dbReference type="Gene3D" id="3.40.50.1100">
    <property type="match status" value="1"/>
</dbReference>
<dbReference type="Proteomes" id="UP000199400">
    <property type="component" value="Unassembled WGS sequence"/>
</dbReference>
<sequence>MMRARGASRREIVPWTVSELAAVQACLRFVDDHGVLVEPACELAFRSSTIARRLSSAAVRCW</sequence>
<dbReference type="EMBL" id="FOMX01000025">
    <property type="protein sequence ID" value="SFF01499.1"/>
    <property type="molecule type" value="Genomic_DNA"/>
</dbReference>
<name>A0A1I2F967_9BACT</name>
<protein>
    <submittedName>
        <fullName evidence="1">L-serine/L-threonine ammonia-lyase</fullName>
    </submittedName>
</protein>
<dbReference type="AlphaFoldDB" id="A0A1I2F967"/>
<dbReference type="InterPro" id="IPR036052">
    <property type="entry name" value="TrpB-like_PALP_sf"/>
</dbReference>
<keyword evidence="1" id="KW-0456">Lyase</keyword>
<keyword evidence="2" id="KW-1185">Reference proteome</keyword>